<feature type="transmembrane region" description="Helical" evidence="10">
    <location>
        <begin position="405"/>
        <end position="423"/>
    </location>
</feature>
<keyword evidence="4 10" id="KW-1133">Transmembrane helix</keyword>
<dbReference type="InterPro" id="IPR050368">
    <property type="entry name" value="ClC-type_chloride_channel"/>
</dbReference>
<evidence type="ECO:0000256" key="9">
    <source>
        <dbReference type="ARBA" id="ARBA00023303"/>
    </source>
</evidence>
<evidence type="ECO:0000256" key="3">
    <source>
        <dbReference type="ARBA" id="ARBA00022692"/>
    </source>
</evidence>
<evidence type="ECO:0000313" key="12">
    <source>
        <dbReference type="Proteomes" id="UP000838100"/>
    </source>
</evidence>
<keyword evidence="5" id="KW-0406">Ion transport</keyword>
<evidence type="ECO:0000256" key="7">
    <source>
        <dbReference type="ARBA" id="ARBA00023173"/>
    </source>
</evidence>
<dbReference type="PANTHER" id="PTHR43427">
    <property type="entry name" value="CHLORIDE CHANNEL PROTEIN CLC-E"/>
    <property type="match status" value="1"/>
</dbReference>
<dbReference type="InterPro" id="IPR014743">
    <property type="entry name" value="Cl-channel_core"/>
</dbReference>
<dbReference type="EMBL" id="CAKLPX010000004">
    <property type="protein sequence ID" value="CAH0992804.1"/>
    <property type="molecule type" value="Genomic_DNA"/>
</dbReference>
<dbReference type="Gene3D" id="1.10.3080.10">
    <property type="entry name" value="Clc chloride channel"/>
    <property type="match status" value="1"/>
</dbReference>
<dbReference type="PANTHER" id="PTHR43427:SF6">
    <property type="entry name" value="CHLORIDE CHANNEL PROTEIN CLC-E"/>
    <property type="match status" value="1"/>
</dbReference>
<organism evidence="11 12">
    <name type="scientific">Sinobacterium norvegicum</name>
    <dbReference type="NCBI Taxonomy" id="1641715"/>
    <lineage>
        <taxon>Bacteria</taxon>
        <taxon>Pseudomonadati</taxon>
        <taxon>Pseudomonadota</taxon>
        <taxon>Gammaproteobacteria</taxon>
        <taxon>Cellvibrionales</taxon>
        <taxon>Spongiibacteraceae</taxon>
        <taxon>Sinobacterium</taxon>
    </lineage>
</organism>
<dbReference type="PRINTS" id="PR00762">
    <property type="entry name" value="CLCHANNEL"/>
</dbReference>
<dbReference type="Pfam" id="PF00654">
    <property type="entry name" value="Voltage_CLC"/>
    <property type="match status" value="1"/>
</dbReference>
<keyword evidence="6 10" id="KW-0472">Membrane</keyword>
<keyword evidence="7" id="KW-0869">Chloride channel</keyword>
<evidence type="ECO:0000256" key="8">
    <source>
        <dbReference type="ARBA" id="ARBA00023214"/>
    </source>
</evidence>
<feature type="transmembrane region" description="Helical" evidence="10">
    <location>
        <begin position="376"/>
        <end position="399"/>
    </location>
</feature>
<keyword evidence="12" id="KW-1185">Reference proteome</keyword>
<feature type="transmembrane region" description="Helical" evidence="10">
    <location>
        <begin position="250"/>
        <end position="268"/>
    </location>
</feature>
<evidence type="ECO:0000256" key="6">
    <source>
        <dbReference type="ARBA" id="ARBA00023136"/>
    </source>
</evidence>
<evidence type="ECO:0000313" key="11">
    <source>
        <dbReference type="EMBL" id="CAH0992804.1"/>
    </source>
</evidence>
<gene>
    <name evidence="11" type="primary">clcB</name>
    <name evidence="11" type="ORF">SIN8267_02941</name>
</gene>
<dbReference type="CDD" id="cd00400">
    <property type="entry name" value="Voltage_gated_ClC"/>
    <property type="match status" value="1"/>
</dbReference>
<feature type="transmembrane region" description="Helical" evidence="10">
    <location>
        <begin position="317"/>
        <end position="339"/>
    </location>
</feature>
<keyword evidence="3 10" id="KW-0812">Transmembrane</keyword>
<keyword evidence="8" id="KW-0868">Chloride</keyword>
<proteinExistence type="predicted"/>
<evidence type="ECO:0000256" key="1">
    <source>
        <dbReference type="ARBA" id="ARBA00004141"/>
    </source>
</evidence>
<feature type="transmembrane region" description="Helical" evidence="10">
    <location>
        <begin position="280"/>
        <end position="305"/>
    </location>
</feature>
<feature type="transmembrane region" description="Helical" evidence="10">
    <location>
        <begin position="174"/>
        <end position="199"/>
    </location>
</feature>
<name>A0ABM9AHU3_9GAMM</name>
<dbReference type="InterPro" id="IPR001807">
    <property type="entry name" value="ClC"/>
</dbReference>
<keyword evidence="9" id="KW-0407">Ion channel</keyword>
<accession>A0ABM9AHU3</accession>
<keyword evidence="2" id="KW-0813">Transport</keyword>
<comment type="subcellular location">
    <subcellularLocation>
        <location evidence="1">Membrane</location>
        <topology evidence="1">Multi-pass membrane protein</topology>
    </subcellularLocation>
</comment>
<evidence type="ECO:0000256" key="2">
    <source>
        <dbReference type="ARBA" id="ARBA00022448"/>
    </source>
</evidence>
<evidence type="ECO:0000256" key="5">
    <source>
        <dbReference type="ARBA" id="ARBA00023065"/>
    </source>
</evidence>
<feature type="transmembrane region" description="Helical" evidence="10">
    <location>
        <begin position="211"/>
        <end position="229"/>
    </location>
</feature>
<feature type="transmembrane region" description="Helical" evidence="10">
    <location>
        <begin position="345"/>
        <end position="364"/>
    </location>
</feature>
<sequence length="578" mass="62036">MANYVFKLPAVNLSSILPARSTHRLLANERALIPYAVLGIITGLATGLIIVLFRSAIEWSSALWLLDSSNVDFSEFTNFRLFLIPAIGALIIGLMMHRLPTEHRASGLSYIVARLHNYNCHIPLKNTLTQFFLGSLALITGQSGGREGPAVHLGAASGVGVGRSLNLPDNSLRILIGCGTAAAIAASFNTPIAGVIFAMEVVIMDYTIAGFSPVILSAVAGTVVSRFFFGAEQFIETPDISVINLFELSWIILLGLTIATASSLFLLIQKYTATLNYLPIWLRFFVAGCFTGGCALLVPEILGISYDSLNNAINGHLVWQSLVMIALFKLATAAVTTAVGMPVGIIGPSLVIGGCIGSLFGLAVEALYPGEHAIELYAILGMGAMMAALLNAPLAALMALLELTFNAHILFPAMLVIVIANICHREIFKQPSAPYNALNQHGVVLRRDPISKSLARVGVSAYMSESIIVLDKSISCARFNQVITDYQYIIFDDSHVLSTAALQPVVADNGLCINLDRLHQRQKASQLDDRASLLRARDGMTQSTTNATVIISEGLAIGVLTLAHIETFLLTPPSQDYR</sequence>
<dbReference type="SUPFAM" id="SSF81340">
    <property type="entry name" value="Clc chloride channel"/>
    <property type="match status" value="1"/>
</dbReference>
<protein>
    <submittedName>
        <fullName evidence="11">Voltage-gated ClC-type chloride channel ClcB</fullName>
    </submittedName>
</protein>
<reference evidence="11" key="1">
    <citation type="submission" date="2021-12" db="EMBL/GenBank/DDBJ databases">
        <authorList>
            <person name="Rodrigo-Torres L."/>
            <person name="Arahal R. D."/>
            <person name="Lucena T."/>
        </authorList>
    </citation>
    <scope>NUCLEOTIDE SEQUENCE</scope>
    <source>
        <strain evidence="11">CECT 8267</strain>
    </source>
</reference>
<comment type="caution">
    <text evidence="11">The sequence shown here is derived from an EMBL/GenBank/DDBJ whole genome shotgun (WGS) entry which is preliminary data.</text>
</comment>
<evidence type="ECO:0000256" key="10">
    <source>
        <dbReference type="SAM" id="Phobius"/>
    </source>
</evidence>
<feature type="transmembrane region" description="Helical" evidence="10">
    <location>
        <begin position="77"/>
        <end position="96"/>
    </location>
</feature>
<evidence type="ECO:0000256" key="4">
    <source>
        <dbReference type="ARBA" id="ARBA00022989"/>
    </source>
</evidence>
<dbReference type="Proteomes" id="UP000838100">
    <property type="component" value="Unassembled WGS sequence"/>
</dbReference>
<feature type="transmembrane region" description="Helical" evidence="10">
    <location>
        <begin position="32"/>
        <end position="57"/>
    </location>
</feature>